<keyword evidence="2" id="KW-1185">Reference proteome</keyword>
<dbReference type="Proteomes" id="UP000606172">
    <property type="component" value="Unassembled WGS sequence"/>
</dbReference>
<dbReference type="RefSeq" id="WP_204033007.1">
    <property type="nucleotide sequence ID" value="NZ_BOOW01000058.1"/>
</dbReference>
<dbReference type="EMBL" id="BOOW01000058">
    <property type="protein sequence ID" value="GII97343.1"/>
    <property type="molecule type" value="Genomic_DNA"/>
</dbReference>
<sequence length="92" mass="10049">MHPLPLPEPKAVTALTTVGRELWGLAGGSLFTLAPERPGDITVTRLFPDPNWETQASLAWRDGVLLTLAKDPDHVYGTLGNQIFKVNKATKE</sequence>
<name>A0A919RPH1_9ACTN</name>
<dbReference type="AlphaFoldDB" id="A0A919RPH1"/>
<evidence type="ECO:0000313" key="1">
    <source>
        <dbReference type="EMBL" id="GII97343.1"/>
    </source>
</evidence>
<gene>
    <name evidence="1" type="ORF">Ssi02_75740</name>
</gene>
<proteinExistence type="predicted"/>
<organism evidence="1 2">
    <name type="scientific">Sinosporangium siamense</name>
    <dbReference type="NCBI Taxonomy" id="1367973"/>
    <lineage>
        <taxon>Bacteria</taxon>
        <taxon>Bacillati</taxon>
        <taxon>Actinomycetota</taxon>
        <taxon>Actinomycetes</taxon>
        <taxon>Streptosporangiales</taxon>
        <taxon>Streptosporangiaceae</taxon>
        <taxon>Sinosporangium</taxon>
    </lineage>
</organism>
<evidence type="ECO:0000313" key="2">
    <source>
        <dbReference type="Proteomes" id="UP000606172"/>
    </source>
</evidence>
<comment type="caution">
    <text evidence="1">The sequence shown here is derived from an EMBL/GenBank/DDBJ whole genome shotgun (WGS) entry which is preliminary data.</text>
</comment>
<protein>
    <submittedName>
        <fullName evidence="1">Uncharacterized protein</fullName>
    </submittedName>
</protein>
<reference evidence="1" key="1">
    <citation type="submission" date="2021-01" db="EMBL/GenBank/DDBJ databases">
        <title>Whole genome shotgun sequence of Sinosporangium siamense NBRC 109515.</title>
        <authorList>
            <person name="Komaki H."/>
            <person name="Tamura T."/>
        </authorList>
    </citation>
    <scope>NUCLEOTIDE SEQUENCE</scope>
    <source>
        <strain evidence="1">NBRC 109515</strain>
    </source>
</reference>
<accession>A0A919RPH1</accession>